<reference evidence="2" key="1">
    <citation type="journal article" date="2020" name="Stud. Mycol.">
        <title>101 Dothideomycetes genomes: a test case for predicting lifestyles and emergence of pathogens.</title>
        <authorList>
            <person name="Haridas S."/>
            <person name="Albert R."/>
            <person name="Binder M."/>
            <person name="Bloem J."/>
            <person name="Labutti K."/>
            <person name="Salamov A."/>
            <person name="Andreopoulos B."/>
            <person name="Baker S."/>
            <person name="Barry K."/>
            <person name="Bills G."/>
            <person name="Bluhm B."/>
            <person name="Cannon C."/>
            <person name="Castanera R."/>
            <person name="Culley D."/>
            <person name="Daum C."/>
            <person name="Ezra D."/>
            <person name="Gonzalez J."/>
            <person name="Henrissat B."/>
            <person name="Kuo A."/>
            <person name="Liang C."/>
            <person name="Lipzen A."/>
            <person name="Lutzoni F."/>
            <person name="Magnuson J."/>
            <person name="Mondo S."/>
            <person name="Nolan M."/>
            <person name="Ohm R."/>
            <person name="Pangilinan J."/>
            <person name="Park H.-J."/>
            <person name="Ramirez L."/>
            <person name="Alfaro M."/>
            <person name="Sun H."/>
            <person name="Tritt A."/>
            <person name="Yoshinaga Y."/>
            <person name="Zwiers L.-H."/>
            <person name="Turgeon B."/>
            <person name="Goodwin S."/>
            <person name="Spatafora J."/>
            <person name="Crous P."/>
            <person name="Grigoriev I."/>
        </authorList>
    </citation>
    <scope>NUCLEOTIDE SEQUENCE</scope>
    <source>
        <strain evidence="2">CBS 130266</strain>
    </source>
</reference>
<keyword evidence="1" id="KW-0472">Membrane</keyword>
<keyword evidence="1" id="KW-0812">Transmembrane</keyword>
<keyword evidence="1" id="KW-1133">Transmembrane helix</keyword>
<dbReference type="EMBL" id="MU007016">
    <property type="protein sequence ID" value="KAF2434612.1"/>
    <property type="molecule type" value="Genomic_DNA"/>
</dbReference>
<evidence type="ECO:0000313" key="3">
    <source>
        <dbReference type="Proteomes" id="UP000800235"/>
    </source>
</evidence>
<feature type="transmembrane region" description="Helical" evidence="1">
    <location>
        <begin position="112"/>
        <end position="131"/>
    </location>
</feature>
<evidence type="ECO:0000256" key="1">
    <source>
        <dbReference type="SAM" id="Phobius"/>
    </source>
</evidence>
<protein>
    <submittedName>
        <fullName evidence="2">Uncharacterized protein</fullName>
    </submittedName>
</protein>
<feature type="transmembrane region" description="Helical" evidence="1">
    <location>
        <begin position="446"/>
        <end position="463"/>
    </location>
</feature>
<feature type="transmembrane region" description="Helical" evidence="1">
    <location>
        <begin position="20"/>
        <end position="39"/>
    </location>
</feature>
<keyword evidence="3" id="KW-1185">Reference proteome</keyword>
<feature type="transmembrane region" description="Helical" evidence="1">
    <location>
        <begin position="422"/>
        <end position="440"/>
    </location>
</feature>
<organism evidence="2 3">
    <name type="scientific">Tothia fuscella</name>
    <dbReference type="NCBI Taxonomy" id="1048955"/>
    <lineage>
        <taxon>Eukaryota</taxon>
        <taxon>Fungi</taxon>
        <taxon>Dikarya</taxon>
        <taxon>Ascomycota</taxon>
        <taxon>Pezizomycotina</taxon>
        <taxon>Dothideomycetes</taxon>
        <taxon>Pleosporomycetidae</taxon>
        <taxon>Venturiales</taxon>
        <taxon>Cylindrosympodiaceae</taxon>
        <taxon>Tothia</taxon>
    </lineage>
</organism>
<dbReference type="Proteomes" id="UP000800235">
    <property type="component" value="Unassembled WGS sequence"/>
</dbReference>
<dbReference type="OrthoDB" id="3903561at2759"/>
<comment type="caution">
    <text evidence="2">The sequence shown here is derived from an EMBL/GenBank/DDBJ whole genome shotgun (WGS) entry which is preliminary data.</text>
</comment>
<sequence>MPDGSFSLNPASYNPWKPSGFFQITMGFGELSFGMAKFIDIAFDIVVGRGGQVLLALVSCRVFVEYITSQMEVTPISFATYKIIFLREGPTFWSTIRLLREFVRYRALNSKVAMTWMILSASFIVAFPTLASAMSGYSGNSIAFVPDQSTNDYLLWSDFQQVDYIVHDGERVNLVQNFVVAKTRESCYGYRAEQDAAYNKSICYTRLALSDYAQNYGLFGLNKTSSIFNNITLPSPVLNISAFYLEDRRYYDYSTMPIVYGHTWEDPRSGKQPFSDPANLTYLSKNSGEIFKKQYIDENGVCQPTVTYKWGFSFLILFVCLVCLIVWTIGTYILWLKAHLALRAKGDTGVAGEYKAIIELSEAMTISLRSYREKPETLHEKQIRKIIRKDLSGGTMMYHAPLRTEPYSFWAGFKRWGKRDKWWILALAINALVLSLAAGYYQFGLAVFSAFPFSGMVLARWIGQTWRSRTLIIVFHLFLGVIIAPITFPRES</sequence>
<dbReference type="AlphaFoldDB" id="A0A9P4NZS2"/>
<gene>
    <name evidence="2" type="ORF">EJ08DRAFT_627574</name>
</gene>
<evidence type="ECO:0000313" key="2">
    <source>
        <dbReference type="EMBL" id="KAF2434612.1"/>
    </source>
</evidence>
<feature type="transmembrane region" description="Helical" evidence="1">
    <location>
        <begin position="310"/>
        <end position="335"/>
    </location>
</feature>
<proteinExistence type="predicted"/>
<accession>A0A9P4NZS2</accession>
<feature type="transmembrane region" description="Helical" evidence="1">
    <location>
        <begin position="470"/>
        <end position="488"/>
    </location>
</feature>
<name>A0A9P4NZS2_9PEZI</name>